<dbReference type="AlphaFoldDB" id="A0A326U467"/>
<accession>A0A326U467</accession>
<dbReference type="InterPro" id="IPR000073">
    <property type="entry name" value="AB_hydrolase_1"/>
</dbReference>
<dbReference type="GO" id="GO:0016020">
    <property type="term" value="C:membrane"/>
    <property type="evidence" value="ECO:0007669"/>
    <property type="project" value="TreeGrafter"/>
</dbReference>
<dbReference type="Proteomes" id="UP000248806">
    <property type="component" value="Unassembled WGS sequence"/>
</dbReference>
<dbReference type="Pfam" id="PF12697">
    <property type="entry name" value="Abhydrolase_6"/>
    <property type="match status" value="1"/>
</dbReference>
<comment type="caution">
    <text evidence="2">The sequence shown here is derived from an EMBL/GenBank/DDBJ whole genome shotgun (WGS) entry which is preliminary data.</text>
</comment>
<feature type="domain" description="AB hydrolase-1" evidence="1">
    <location>
        <begin position="39"/>
        <end position="284"/>
    </location>
</feature>
<protein>
    <submittedName>
        <fullName evidence="2">Pimeloyl-ACP methyl ester carboxylesterase</fullName>
    </submittedName>
</protein>
<name>A0A326U467_THEHA</name>
<sequence>MSTKSSKTSVSQERRKAPTIHYKLSYIVQGAEHGPDGAIVLLHDIPAGAFTWEAVMPQLAGLNRAVYAFDMLGYGESDHPWPADTSVWGHADALALLFKDLKLNNIILVGHGLGGGVAQILATRLYREQTAALVLIDSICYLQAFAKDWPLPEMEKRQDFDAPKQTSLEDMIRDLRETLPQAAFKSQDFANVLDQYVEPWNSELGKEVLYQHIRLLLPHYVNSVSTDLAVAKKPTLLIWGEKDEQIPLKYAQRLNREIETSKLVVVPNAGHLVLFDAPAAVAKAIVDFVQA</sequence>
<organism evidence="2 3">
    <name type="scientific">Thermosporothrix hazakensis</name>
    <dbReference type="NCBI Taxonomy" id="644383"/>
    <lineage>
        <taxon>Bacteria</taxon>
        <taxon>Bacillati</taxon>
        <taxon>Chloroflexota</taxon>
        <taxon>Ktedonobacteria</taxon>
        <taxon>Ktedonobacterales</taxon>
        <taxon>Thermosporotrichaceae</taxon>
        <taxon>Thermosporothrix</taxon>
    </lineage>
</organism>
<dbReference type="InterPro" id="IPR050266">
    <property type="entry name" value="AB_hydrolase_sf"/>
</dbReference>
<dbReference type="Gene3D" id="3.40.50.1820">
    <property type="entry name" value="alpha/beta hydrolase"/>
    <property type="match status" value="1"/>
</dbReference>
<dbReference type="InterPro" id="IPR029058">
    <property type="entry name" value="AB_hydrolase_fold"/>
</dbReference>
<evidence type="ECO:0000313" key="3">
    <source>
        <dbReference type="Proteomes" id="UP000248806"/>
    </source>
</evidence>
<reference evidence="2 3" key="1">
    <citation type="submission" date="2018-06" db="EMBL/GenBank/DDBJ databases">
        <title>Genomic Encyclopedia of Archaeal and Bacterial Type Strains, Phase II (KMG-II): from individual species to whole genera.</title>
        <authorList>
            <person name="Goeker M."/>
        </authorList>
    </citation>
    <scope>NUCLEOTIDE SEQUENCE [LARGE SCALE GENOMIC DNA]</scope>
    <source>
        <strain evidence="2 3">ATCC BAA-1881</strain>
    </source>
</reference>
<gene>
    <name evidence="2" type="ORF">EI42_04190</name>
</gene>
<dbReference type="OrthoDB" id="9797695at2"/>
<dbReference type="GO" id="GO:0003824">
    <property type="term" value="F:catalytic activity"/>
    <property type="evidence" value="ECO:0007669"/>
    <property type="project" value="InterPro"/>
</dbReference>
<evidence type="ECO:0000259" key="1">
    <source>
        <dbReference type="Pfam" id="PF12697"/>
    </source>
</evidence>
<dbReference type="RefSeq" id="WP_111324525.1">
    <property type="nucleotide sequence ID" value="NZ_BIFX01000001.1"/>
</dbReference>
<dbReference type="SUPFAM" id="SSF53474">
    <property type="entry name" value="alpha/beta-Hydrolases"/>
    <property type="match status" value="1"/>
</dbReference>
<dbReference type="PANTHER" id="PTHR43798:SF33">
    <property type="entry name" value="HYDROLASE, PUTATIVE (AFU_ORTHOLOGUE AFUA_2G14860)-RELATED"/>
    <property type="match status" value="1"/>
</dbReference>
<dbReference type="PRINTS" id="PR00111">
    <property type="entry name" value="ABHYDROLASE"/>
</dbReference>
<dbReference type="EMBL" id="QKUF01000017">
    <property type="protein sequence ID" value="PZW25697.1"/>
    <property type="molecule type" value="Genomic_DNA"/>
</dbReference>
<dbReference type="PRINTS" id="PR00412">
    <property type="entry name" value="EPOXHYDRLASE"/>
</dbReference>
<keyword evidence="3" id="KW-1185">Reference proteome</keyword>
<proteinExistence type="predicted"/>
<evidence type="ECO:0000313" key="2">
    <source>
        <dbReference type="EMBL" id="PZW25697.1"/>
    </source>
</evidence>
<dbReference type="InterPro" id="IPR000639">
    <property type="entry name" value="Epox_hydrolase-like"/>
</dbReference>
<dbReference type="PANTHER" id="PTHR43798">
    <property type="entry name" value="MONOACYLGLYCEROL LIPASE"/>
    <property type="match status" value="1"/>
</dbReference>